<evidence type="ECO:0000313" key="3">
    <source>
        <dbReference type="EMBL" id="TQM34789.1"/>
    </source>
</evidence>
<feature type="transmembrane region" description="Helical" evidence="2">
    <location>
        <begin position="255"/>
        <end position="274"/>
    </location>
</feature>
<comment type="caution">
    <text evidence="3">The sequence shown here is derived from an EMBL/GenBank/DDBJ whole genome shotgun (WGS) entry which is preliminary data.</text>
</comment>
<feature type="transmembrane region" description="Helical" evidence="2">
    <location>
        <begin position="420"/>
        <end position="437"/>
    </location>
</feature>
<evidence type="ECO:0000313" key="4">
    <source>
        <dbReference type="Proteomes" id="UP000320235"/>
    </source>
</evidence>
<feature type="transmembrane region" description="Helical" evidence="2">
    <location>
        <begin position="331"/>
        <end position="352"/>
    </location>
</feature>
<gene>
    <name evidence="3" type="ORF">FB391_1079</name>
</gene>
<sequence>MTADAPTADDTAELRARLDALEAENARLRATTVTDAPAPPDERLKGSRWRAFFSALCIVIATILVPVSIVGAWARSELVDEETFVATLAPLAEDPHVQDLIISEAMDAVDAQVDFTELTGNVIDGISDLGLGPRAAAALKLLQQPAADGLHNLVQTGVTRVVESDAFADVWATAVRGAHRALVTTATSDGAGVFVLTDEGLGMKLGPIIDQVKQKLVDSGVGVASLIPAVDKTIIIGDGQAVSTIRTVYAIADVAGWWLPFVTIGLFVAGILIARRRPVAVLGTGIGLFVGGAALASTFSVGSLIAGNAAAQLDLSVSAVDVIYAALVDDMRRTALVVALLGVLVAVIGWVTGRWKPARRVRGLVGGLNASARTALAARGLDTGRFGSWLGRQRLLVRIVVVVLAVIWLMALRPLSAGDVFLVVIVALVVAWLLELLQKRPDDAARAAASHRATDEVEADAVAPTVAGSDAAAAEGADDTLPLTAPDAETLPLPDLKPAASGSDGGDEGTAPRSPRKK</sequence>
<protein>
    <submittedName>
        <fullName evidence="3">Uncharacterized protein</fullName>
    </submittedName>
</protein>
<dbReference type="EMBL" id="VFPE01000001">
    <property type="protein sequence ID" value="TQM34789.1"/>
    <property type="molecule type" value="Genomic_DNA"/>
</dbReference>
<dbReference type="OrthoDB" id="4350291at2"/>
<dbReference type="Proteomes" id="UP000320235">
    <property type="component" value="Unassembled WGS sequence"/>
</dbReference>
<organism evidence="3 4">
    <name type="scientific">Microbacterium kyungheense</name>
    <dbReference type="NCBI Taxonomy" id="1263636"/>
    <lineage>
        <taxon>Bacteria</taxon>
        <taxon>Bacillati</taxon>
        <taxon>Actinomycetota</taxon>
        <taxon>Actinomycetes</taxon>
        <taxon>Micrococcales</taxon>
        <taxon>Microbacteriaceae</taxon>
        <taxon>Microbacterium</taxon>
    </lineage>
</organism>
<reference evidence="3 4" key="1">
    <citation type="submission" date="2019-06" db="EMBL/GenBank/DDBJ databases">
        <title>Sequencing the genomes of 1000 actinobacteria strains.</title>
        <authorList>
            <person name="Klenk H.-P."/>
        </authorList>
    </citation>
    <scope>NUCLEOTIDE SEQUENCE [LARGE SCALE GENOMIC DNA]</scope>
    <source>
        <strain evidence="3 4">DSM 105492</strain>
    </source>
</reference>
<feature type="transmembrane region" description="Helical" evidence="2">
    <location>
        <begin position="51"/>
        <end position="74"/>
    </location>
</feature>
<evidence type="ECO:0000256" key="2">
    <source>
        <dbReference type="SAM" id="Phobius"/>
    </source>
</evidence>
<feature type="transmembrane region" description="Helical" evidence="2">
    <location>
        <begin position="286"/>
        <end position="311"/>
    </location>
</feature>
<proteinExistence type="predicted"/>
<name>A0A543FLQ1_9MICO</name>
<evidence type="ECO:0000256" key="1">
    <source>
        <dbReference type="SAM" id="MobiDB-lite"/>
    </source>
</evidence>
<keyword evidence="2" id="KW-0812">Transmembrane</keyword>
<dbReference type="AlphaFoldDB" id="A0A543FLQ1"/>
<keyword evidence="4" id="KW-1185">Reference proteome</keyword>
<dbReference type="RefSeq" id="WP_141893316.1">
    <property type="nucleotide sequence ID" value="NZ_BAABLH010000007.1"/>
</dbReference>
<keyword evidence="2" id="KW-0472">Membrane</keyword>
<feature type="region of interest" description="Disordered" evidence="1">
    <location>
        <begin position="468"/>
        <end position="518"/>
    </location>
</feature>
<feature type="transmembrane region" description="Helical" evidence="2">
    <location>
        <begin position="395"/>
        <end position="414"/>
    </location>
</feature>
<keyword evidence="2" id="KW-1133">Transmembrane helix</keyword>
<accession>A0A543FLQ1</accession>